<dbReference type="OrthoDB" id="1027451at2"/>
<dbReference type="EMBL" id="SNZV01000003">
    <property type="protein sequence ID" value="TDS14530.1"/>
    <property type="molecule type" value="Genomic_DNA"/>
</dbReference>
<dbReference type="SUPFAM" id="SSF89392">
    <property type="entry name" value="Prokaryotic lipoproteins and lipoprotein localization factors"/>
    <property type="match status" value="1"/>
</dbReference>
<feature type="chain" id="PRO_5020710603" evidence="2">
    <location>
        <begin position="20"/>
        <end position="208"/>
    </location>
</feature>
<keyword evidence="3" id="KW-0449">Lipoprotein</keyword>
<name>A0A4R7D1D9_9SPHI</name>
<proteinExistence type="predicted"/>
<dbReference type="Pfam" id="PF03548">
    <property type="entry name" value="LolA"/>
    <property type="match status" value="1"/>
</dbReference>
<dbReference type="InterPro" id="IPR029046">
    <property type="entry name" value="LolA/LolB/LppX"/>
</dbReference>
<gene>
    <name evidence="3" type="ORF">B0I21_10323</name>
</gene>
<evidence type="ECO:0000256" key="2">
    <source>
        <dbReference type="SAM" id="SignalP"/>
    </source>
</evidence>
<dbReference type="AlphaFoldDB" id="A0A4R7D1D9"/>
<feature type="signal peptide" evidence="2">
    <location>
        <begin position="1"/>
        <end position="19"/>
    </location>
</feature>
<evidence type="ECO:0000256" key="1">
    <source>
        <dbReference type="ARBA" id="ARBA00022729"/>
    </source>
</evidence>
<dbReference type="PANTHER" id="PTHR35869:SF1">
    <property type="entry name" value="OUTER-MEMBRANE LIPOPROTEIN CARRIER PROTEIN"/>
    <property type="match status" value="1"/>
</dbReference>
<evidence type="ECO:0000313" key="4">
    <source>
        <dbReference type="Proteomes" id="UP000294752"/>
    </source>
</evidence>
<accession>A0A4R7D1D9</accession>
<comment type="caution">
    <text evidence="3">The sequence shown here is derived from an EMBL/GenBank/DDBJ whole genome shotgun (WGS) entry which is preliminary data.</text>
</comment>
<reference evidence="3 4" key="1">
    <citation type="submission" date="2019-03" db="EMBL/GenBank/DDBJ databases">
        <title>Genomic Encyclopedia of Type Strains, Phase III (KMG-III): the genomes of soil and plant-associated and newly described type strains.</title>
        <authorList>
            <person name="Whitman W."/>
        </authorList>
    </citation>
    <scope>NUCLEOTIDE SEQUENCE [LARGE SCALE GENOMIC DNA]</scope>
    <source>
        <strain evidence="3 4">CGMCC 1.12801</strain>
    </source>
</reference>
<dbReference type="Proteomes" id="UP000294752">
    <property type="component" value="Unassembled WGS sequence"/>
</dbReference>
<dbReference type="CDD" id="cd16325">
    <property type="entry name" value="LolA"/>
    <property type="match status" value="1"/>
</dbReference>
<dbReference type="PANTHER" id="PTHR35869">
    <property type="entry name" value="OUTER-MEMBRANE LIPOPROTEIN CARRIER PROTEIN"/>
    <property type="match status" value="1"/>
</dbReference>
<protein>
    <submittedName>
        <fullName evidence="3">Outer membrane lipoprotein carrier protein</fullName>
    </submittedName>
</protein>
<dbReference type="RefSeq" id="WP_133639594.1">
    <property type="nucleotide sequence ID" value="NZ_SNZV01000003.1"/>
</dbReference>
<dbReference type="Gene3D" id="2.50.20.10">
    <property type="entry name" value="Lipoprotein localisation LolA/LolB/LppX"/>
    <property type="match status" value="1"/>
</dbReference>
<sequence length="208" mass="23808">MKTSAFYFFLFFVPFFLGAQTRKMTAAEVTTFQQKLKKVAEVKSLSADFVQYKHVSFMKKPVESAGKVYVKQPNKLSWAYVSPFQYKMVFRDGKVFINDQGNKKTLDIGNSKQFEKISTLISSSMKGGGYDEKEFAVSYFKKGNADLVKLIPKLNDAKKYVKEIELLFSTKDGQVEEVKLIEPSNDYTRFVLTNRKINTGIEDAVFNL</sequence>
<keyword evidence="4" id="KW-1185">Reference proteome</keyword>
<dbReference type="InterPro" id="IPR004564">
    <property type="entry name" value="OM_lipoprot_carrier_LolA-like"/>
</dbReference>
<keyword evidence="1 2" id="KW-0732">Signal</keyword>
<organism evidence="3 4">
    <name type="scientific">Sphingobacterium paludis</name>
    <dbReference type="NCBI Taxonomy" id="1476465"/>
    <lineage>
        <taxon>Bacteria</taxon>
        <taxon>Pseudomonadati</taxon>
        <taxon>Bacteroidota</taxon>
        <taxon>Sphingobacteriia</taxon>
        <taxon>Sphingobacteriales</taxon>
        <taxon>Sphingobacteriaceae</taxon>
        <taxon>Sphingobacterium</taxon>
    </lineage>
</organism>
<evidence type="ECO:0000313" key="3">
    <source>
        <dbReference type="EMBL" id="TDS14530.1"/>
    </source>
</evidence>